<proteinExistence type="predicted"/>
<dbReference type="GO" id="GO:0045944">
    <property type="term" value="P:positive regulation of transcription by RNA polymerase II"/>
    <property type="evidence" value="ECO:0007669"/>
    <property type="project" value="TreeGrafter"/>
</dbReference>
<dbReference type="SUPFAM" id="SSF47459">
    <property type="entry name" value="HLH, helix-loop-helix DNA-binding domain"/>
    <property type="match status" value="1"/>
</dbReference>
<evidence type="ECO:0000313" key="5">
    <source>
        <dbReference type="EMBL" id="KAJ8661905.1"/>
    </source>
</evidence>
<feature type="domain" description="BHLH" evidence="4">
    <location>
        <begin position="154"/>
        <end position="205"/>
    </location>
</feature>
<accession>A0AAD7VBQ0</accession>
<dbReference type="Gene3D" id="4.10.280.10">
    <property type="entry name" value="Helix-loop-helix DNA-binding domain"/>
    <property type="match status" value="1"/>
</dbReference>
<keyword evidence="1" id="KW-0238">DNA-binding</keyword>
<protein>
    <recommendedName>
        <fullName evidence="4">BHLH domain-containing protein</fullName>
    </recommendedName>
</protein>
<dbReference type="EMBL" id="JARTCD010000006">
    <property type="protein sequence ID" value="KAJ8661905.1"/>
    <property type="molecule type" value="Genomic_DNA"/>
</dbReference>
<sequence>MDTTTTTNEPPSFHPEDRRLSIHKLTHSSSLPSFESLSPTMHNARPAPAHHPIPNVLRPTPLDHRPDLTGRNTRWRRDSLPSIANLDFPPSTPPPTSATTAASSSTSSASVATEPQPFPSNLRRHSTPDNHHHHHHEHLFRSQHIESPYSRTPELRESHKLAERRRRKEMKELFDDLLNVLPIDKGIKTSKWEILSKAVDYINDLQRREEMFMREKELLLRDKASLQSSSASSSIPRPDGC</sequence>
<evidence type="ECO:0000256" key="2">
    <source>
        <dbReference type="ARBA" id="ARBA00023242"/>
    </source>
</evidence>
<keyword evidence="2" id="KW-0539">Nucleus</keyword>
<dbReference type="GO" id="GO:0003677">
    <property type="term" value="F:DNA binding"/>
    <property type="evidence" value="ECO:0007669"/>
    <property type="project" value="UniProtKB-KW"/>
</dbReference>
<dbReference type="PANTHER" id="PTHR10328">
    <property type="entry name" value="PROTEIN MAX MYC-ASSOCIATED FACTOR X"/>
    <property type="match status" value="1"/>
</dbReference>
<dbReference type="SMART" id="SM00353">
    <property type="entry name" value="HLH"/>
    <property type="match status" value="1"/>
</dbReference>
<dbReference type="GO" id="GO:0090575">
    <property type="term" value="C:RNA polymerase II transcription regulator complex"/>
    <property type="evidence" value="ECO:0007669"/>
    <property type="project" value="TreeGrafter"/>
</dbReference>
<feature type="compositionally biased region" description="Low complexity" evidence="3">
    <location>
        <begin position="28"/>
        <end position="39"/>
    </location>
</feature>
<dbReference type="GeneID" id="83209654"/>
<dbReference type="Pfam" id="PF00010">
    <property type="entry name" value="HLH"/>
    <property type="match status" value="1"/>
</dbReference>
<name>A0AAD7VBQ0_9FUNG</name>
<gene>
    <name evidence="5" type="ORF">O0I10_002236</name>
</gene>
<comment type="caution">
    <text evidence="5">The sequence shown here is derived from an EMBL/GenBank/DDBJ whole genome shotgun (WGS) entry which is preliminary data.</text>
</comment>
<dbReference type="PROSITE" id="PS50888">
    <property type="entry name" value="BHLH"/>
    <property type="match status" value="1"/>
</dbReference>
<feature type="compositionally biased region" description="Low complexity" evidence="3">
    <location>
        <begin position="97"/>
        <end position="113"/>
    </location>
</feature>
<evidence type="ECO:0000259" key="4">
    <source>
        <dbReference type="PROSITE" id="PS50888"/>
    </source>
</evidence>
<dbReference type="GO" id="GO:0046983">
    <property type="term" value="F:protein dimerization activity"/>
    <property type="evidence" value="ECO:0007669"/>
    <property type="project" value="InterPro"/>
</dbReference>
<evidence type="ECO:0000256" key="3">
    <source>
        <dbReference type="SAM" id="MobiDB-lite"/>
    </source>
</evidence>
<reference evidence="5 6" key="1">
    <citation type="submission" date="2023-03" db="EMBL/GenBank/DDBJ databases">
        <title>Genome sequence of Lichtheimia ornata CBS 291.66.</title>
        <authorList>
            <person name="Mohabir J.T."/>
            <person name="Shea T.P."/>
            <person name="Kurbessoian T."/>
            <person name="Berby B."/>
            <person name="Fontaine J."/>
            <person name="Livny J."/>
            <person name="Gnirke A."/>
            <person name="Stajich J.E."/>
            <person name="Cuomo C.A."/>
        </authorList>
    </citation>
    <scope>NUCLEOTIDE SEQUENCE [LARGE SCALE GENOMIC DNA]</scope>
    <source>
        <strain evidence="5">CBS 291.66</strain>
    </source>
</reference>
<evidence type="ECO:0000313" key="6">
    <source>
        <dbReference type="Proteomes" id="UP001234581"/>
    </source>
</evidence>
<feature type="region of interest" description="Disordered" evidence="3">
    <location>
        <begin position="24"/>
        <end position="162"/>
    </location>
</feature>
<dbReference type="InterPro" id="IPR036638">
    <property type="entry name" value="HLH_DNA-bd_sf"/>
</dbReference>
<keyword evidence="6" id="KW-1185">Reference proteome</keyword>
<dbReference type="Proteomes" id="UP001234581">
    <property type="component" value="Unassembled WGS sequence"/>
</dbReference>
<dbReference type="RefSeq" id="XP_058346818.1">
    <property type="nucleotide sequence ID" value="XM_058482320.1"/>
</dbReference>
<dbReference type="PANTHER" id="PTHR10328:SF15">
    <property type="entry name" value="BHLH TRANSCRIPTION FACTOR"/>
    <property type="match status" value="1"/>
</dbReference>
<evidence type="ECO:0000256" key="1">
    <source>
        <dbReference type="ARBA" id="ARBA00023125"/>
    </source>
</evidence>
<dbReference type="InterPro" id="IPR011598">
    <property type="entry name" value="bHLH_dom"/>
</dbReference>
<organism evidence="5 6">
    <name type="scientific">Lichtheimia ornata</name>
    <dbReference type="NCBI Taxonomy" id="688661"/>
    <lineage>
        <taxon>Eukaryota</taxon>
        <taxon>Fungi</taxon>
        <taxon>Fungi incertae sedis</taxon>
        <taxon>Mucoromycota</taxon>
        <taxon>Mucoromycotina</taxon>
        <taxon>Mucoromycetes</taxon>
        <taxon>Mucorales</taxon>
        <taxon>Lichtheimiaceae</taxon>
        <taxon>Lichtheimia</taxon>
    </lineage>
</organism>
<dbReference type="GO" id="GO:0003700">
    <property type="term" value="F:DNA-binding transcription factor activity"/>
    <property type="evidence" value="ECO:0007669"/>
    <property type="project" value="TreeGrafter"/>
</dbReference>
<dbReference type="AlphaFoldDB" id="A0AAD7VBQ0"/>